<reference evidence="7" key="1">
    <citation type="submission" date="2011-02" db="EMBL/GenBank/DDBJ databases">
        <authorList>
            <person name="Aslett M."/>
        </authorList>
    </citation>
    <scope>NUCLEOTIDE SEQUENCE</scope>
    <source>
        <strain evidence="7">Liverpool</strain>
    </source>
</reference>
<dbReference type="Pfam" id="PF05832">
    <property type="entry name" value="DUF846"/>
    <property type="match status" value="1"/>
</dbReference>
<reference evidence="7" key="2">
    <citation type="submission" date="2011-03" db="EMBL/GenBank/DDBJ databases">
        <title>Comparative genomics and transcriptomics of Neospora caninum and Toxoplasma gondii.</title>
        <authorList>
            <person name="Reid A.J."/>
            <person name="Sohal A."/>
            <person name="Harris D."/>
            <person name="Quail M."/>
            <person name="Sanders M."/>
            <person name="Berriman M."/>
            <person name="Wastling J.M."/>
            <person name="Pain A."/>
        </authorList>
    </citation>
    <scope>NUCLEOTIDE SEQUENCE</scope>
    <source>
        <strain evidence="7">Liverpool</strain>
    </source>
</reference>
<dbReference type="GO" id="GO:0016192">
    <property type="term" value="P:vesicle-mediated transport"/>
    <property type="evidence" value="ECO:0007669"/>
    <property type="project" value="TreeGrafter"/>
</dbReference>
<evidence type="ECO:0000256" key="5">
    <source>
        <dbReference type="ARBA" id="ARBA00023136"/>
    </source>
</evidence>
<proteinExistence type="inferred from homology"/>
<feature type="transmembrane region" description="Helical" evidence="6">
    <location>
        <begin position="107"/>
        <end position="124"/>
    </location>
</feature>
<organism evidence="7 9">
    <name type="scientific">Neospora caninum (strain Liverpool)</name>
    <dbReference type="NCBI Taxonomy" id="572307"/>
    <lineage>
        <taxon>Eukaryota</taxon>
        <taxon>Sar</taxon>
        <taxon>Alveolata</taxon>
        <taxon>Apicomplexa</taxon>
        <taxon>Conoidasida</taxon>
        <taxon>Coccidia</taxon>
        <taxon>Eucoccidiorida</taxon>
        <taxon>Eimeriorina</taxon>
        <taxon>Sarcocystidae</taxon>
        <taxon>Neospora</taxon>
    </lineage>
</organism>
<evidence type="ECO:0000256" key="4">
    <source>
        <dbReference type="ARBA" id="ARBA00022989"/>
    </source>
</evidence>
<evidence type="ECO:0000313" key="7">
    <source>
        <dbReference type="EMBL" id="CBZ50046.1"/>
    </source>
</evidence>
<dbReference type="GeneID" id="13446104"/>
<dbReference type="FunCoup" id="F0V8K5">
    <property type="interactions" value="70"/>
</dbReference>
<dbReference type="GO" id="GO:0009306">
    <property type="term" value="P:protein secretion"/>
    <property type="evidence" value="ECO:0007669"/>
    <property type="project" value="TreeGrafter"/>
</dbReference>
<evidence type="ECO:0000313" key="8">
    <source>
        <dbReference type="EMBL" id="CEL64639.1"/>
    </source>
</evidence>
<comment type="similarity">
    <text evidence="2 6">Belongs to the TVP23 family.</text>
</comment>
<dbReference type="RefSeq" id="XP_003880081.1">
    <property type="nucleotide sequence ID" value="XM_003880032.1"/>
</dbReference>
<reference evidence="9" key="3">
    <citation type="journal article" date="2012" name="PLoS Pathog.">
        <title>Comparative genomics of the apicomplexan parasites Toxoplasma gondii and Neospora caninum: Coccidia differing in host range and transmission strategy.</title>
        <authorList>
            <person name="Reid A.J."/>
            <person name="Vermont S.J."/>
            <person name="Cotton J.A."/>
            <person name="Harris D."/>
            <person name="Hill-Cawthorne G.A."/>
            <person name="Konen-Waisman S."/>
            <person name="Latham S.M."/>
            <person name="Mourier T."/>
            <person name="Norton R."/>
            <person name="Quail M.A."/>
            <person name="Sanders M."/>
            <person name="Shanmugam D."/>
            <person name="Sohal A."/>
            <person name="Wasmuth J.D."/>
            <person name="Brunk B."/>
            <person name="Grigg M.E."/>
            <person name="Howard J.C."/>
            <person name="Parkinson J."/>
            <person name="Roos D.S."/>
            <person name="Trees A.J."/>
            <person name="Berriman M."/>
            <person name="Pain A."/>
            <person name="Wastling J.M."/>
        </authorList>
    </citation>
    <scope>NUCLEOTIDE SEQUENCE [LARGE SCALE GENOMIC DNA]</scope>
    <source>
        <strain evidence="9">Liverpool</strain>
    </source>
</reference>
<comment type="subcellular location">
    <subcellularLocation>
        <location evidence="1 6">Membrane</location>
        <topology evidence="1 6">Multi-pass membrane protein</topology>
    </subcellularLocation>
</comment>
<evidence type="ECO:0000256" key="3">
    <source>
        <dbReference type="ARBA" id="ARBA00022692"/>
    </source>
</evidence>
<reference evidence="8" key="4">
    <citation type="journal article" date="2015" name="PLoS ONE">
        <title>Comprehensive Evaluation of Toxoplasma gondii VEG and Neospora caninum LIV Genomes with Tachyzoite Stage Transcriptome and Proteome Defines Novel Transcript Features.</title>
        <authorList>
            <person name="Ramaprasad A."/>
            <person name="Mourier T."/>
            <person name="Naeem R."/>
            <person name="Malas T.B."/>
            <person name="Moussa E."/>
            <person name="Panigrahi A."/>
            <person name="Vermont S.J."/>
            <person name="Otto T.D."/>
            <person name="Wastling J."/>
            <person name="Pain A."/>
        </authorList>
    </citation>
    <scope>NUCLEOTIDE SEQUENCE</scope>
    <source>
        <strain evidence="8">Liverpool</strain>
    </source>
</reference>
<protein>
    <recommendedName>
        <fullName evidence="6">Golgi apparatus membrane protein TVP23 homolog</fullName>
    </recommendedName>
</protein>
<evidence type="ECO:0000313" key="9">
    <source>
        <dbReference type="Proteomes" id="UP000007494"/>
    </source>
</evidence>
<dbReference type="InterPro" id="IPR008564">
    <property type="entry name" value="TVP23-like"/>
</dbReference>
<evidence type="ECO:0000256" key="1">
    <source>
        <dbReference type="ARBA" id="ARBA00004141"/>
    </source>
</evidence>
<keyword evidence="4 6" id="KW-1133">Transmembrane helix</keyword>
<dbReference type="EMBL" id="LN714476">
    <property type="protein sequence ID" value="CEL64639.1"/>
    <property type="molecule type" value="Genomic_DNA"/>
</dbReference>
<dbReference type="EMBL" id="FR823382">
    <property type="protein sequence ID" value="CBZ50046.1"/>
    <property type="molecule type" value="Genomic_DNA"/>
</dbReference>
<dbReference type="GO" id="GO:0000139">
    <property type="term" value="C:Golgi membrane"/>
    <property type="evidence" value="ECO:0007669"/>
    <property type="project" value="TreeGrafter"/>
</dbReference>
<dbReference type="VEuPathDB" id="ToxoDB:NCLIV_005220"/>
<feature type="transmembrane region" description="Helical" evidence="6">
    <location>
        <begin position="167"/>
        <end position="185"/>
    </location>
</feature>
<feature type="transmembrane region" description="Helical" evidence="6">
    <location>
        <begin position="191"/>
        <end position="211"/>
    </location>
</feature>
<dbReference type="OrthoDB" id="2151161at2759"/>
<evidence type="ECO:0000256" key="2">
    <source>
        <dbReference type="ARBA" id="ARBA00005467"/>
    </source>
</evidence>
<keyword evidence="3 6" id="KW-0812">Transmembrane</keyword>
<dbReference type="PANTHER" id="PTHR13019:SF7">
    <property type="entry name" value="GOLGI APPARATUS MEMBRANE PROTEIN TVP23"/>
    <property type="match status" value="1"/>
</dbReference>
<sequence length="280" mass="29763">MISLDSAPNGLSSASAQDAEGLSFLSSSSVSTAGSTAASSGRGPGGYMPPSLDYSSSPSSAPAFVQRWFAGAKNPTICFFHLLFKVAALAVYVAGGCLLLFLGDGEIFIFVAALVLLVLDFWTVKNVSGRILVGMRWWSCVDAEGNNQWIFERAQDGREVNAVEWRVFWFGNYAWLAIWLILSIMKLLEFQLFWLLLCVVGLTLAATNVMAYRRCSASGDSTQSASLPGLSSFAQMPQAAGSAAEGLRNWLAAQAGSAAVQNVLGRVGLGFHGAGRGFGY</sequence>
<evidence type="ECO:0000256" key="6">
    <source>
        <dbReference type="RuleBase" id="RU361206"/>
    </source>
</evidence>
<accession>F0V8K5</accession>
<name>F0V8K5_NEOCL</name>
<gene>
    <name evidence="8" type="ORF">BN1204_005220</name>
    <name evidence="7" type="ORF">NCLIV_005220</name>
</gene>
<dbReference type="OMA" id="WNNIICK"/>
<keyword evidence="5 6" id="KW-0472">Membrane</keyword>
<dbReference type="InParanoid" id="F0V8K5"/>
<feature type="transmembrane region" description="Helical" evidence="6">
    <location>
        <begin position="77"/>
        <end position="101"/>
    </location>
</feature>
<keyword evidence="9" id="KW-1185">Reference proteome</keyword>
<dbReference type="eggNOG" id="KOG3195">
    <property type="taxonomic scope" value="Eukaryota"/>
</dbReference>
<dbReference type="Proteomes" id="UP000007494">
    <property type="component" value="Chromosome II"/>
</dbReference>
<dbReference type="PANTHER" id="PTHR13019">
    <property type="entry name" value="GOLGI APPARATUS MEMBRANE PROTEIN TVP23"/>
    <property type="match status" value="1"/>
</dbReference>
<dbReference type="AlphaFoldDB" id="F0V8K5"/>